<evidence type="ECO:0000313" key="2">
    <source>
        <dbReference type="Proteomes" id="UP000250140"/>
    </source>
</evidence>
<keyword evidence="2" id="KW-1185">Reference proteome</keyword>
<dbReference type="Proteomes" id="UP000250140">
    <property type="component" value="Unassembled WGS sequence"/>
</dbReference>
<gene>
    <name evidence="1" type="ORF">AOQ84DRAFT_368394</name>
</gene>
<name>A0A8E2JNN5_9PEZI</name>
<reference evidence="1 2" key="1">
    <citation type="journal article" date="2016" name="Nat. Commun.">
        <title>Ectomycorrhizal ecology is imprinted in the genome of the dominant symbiotic fungus Cenococcum geophilum.</title>
        <authorList>
            <consortium name="DOE Joint Genome Institute"/>
            <person name="Peter M."/>
            <person name="Kohler A."/>
            <person name="Ohm R.A."/>
            <person name="Kuo A."/>
            <person name="Krutzmann J."/>
            <person name="Morin E."/>
            <person name="Arend M."/>
            <person name="Barry K.W."/>
            <person name="Binder M."/>
            <person name="Choi C."/>
            <person name="Clum A."/>
            <person name="Copeland A."/>
            <person name="Grisel N."/>
            <person name="Haridas S."/>
            <person name="Kipfer T."/>
            <person name="LaButti K."/>
            <person name="Lindquist E."/>
            <person name="Lipzen A."/>
            <person name="Maire R."/>
            <person name="Meier B."/>
            <person name="Mihaltcheva S."/>
            <person name="Molinier V."/>
            <person name="Murat C."/>
            <person name="Poggeler S."/>
            <person name="Quandt C.A."/>
            <person name="Sperisen C."/>
            <person name="Tritt A."/>
            <person name="Tisserant E."/>
            <person name="Crous P.W."/>
            <person name="Henrissat B."/>
            <person name="Nehls U."/>
            <person name="Egli S."/>
            <person name="Spatafora J.W."/>
            <person name="Grigoriev I.V."/>
            <person name="Martin F.M."/>
        </authorList>
    </citation>
    <scope>NUCLEOTIDE SEQUENCE [LARGE SCALE GENOMIC DNA]</scope>
    <source>
        <strain evidence="1 2">CBS 207.34</strain>
    </source>
</reference>
<dbReference type="AlphaFoldDB" id="A0A8E2JNN5"/>
<organism evidence="1 2">
    <name type="scientific">Glonium stellatum</name>
    <dbReference type="NCBI Taxonomy" id="574774"/>
    <lineage>
        <taxon>Eukaryota</taxon>
        <taxon>Fungi</taxon>
        <taxon>Dikarya</taxon>
        <taxon>Ascomycota</taxon>
        <taxon>Pezizomycotina</taxon>
        <taxon>Dothideomycetes</taxon>
        <taxon>Pleosporomycetidae</taxon>
        <taxon>Gloniales</taxon>
        <taxon>Gloniaceae</taxon>
        <taxon>Glonium</taxon>
    </lineage>
</organism>
<sequence length="105" mass="11844">MPPPGSLEPSRRRMVVSGVLVLAKGKAAPLLCLGKLTRKFKESATCPFPAWRRGRPTKSYDFLAEQQSGATREWRASGMSNFRFLACARVDERRRQSLRVEAEYA</sequence>
<dbReference type="EMBL" id="KV750740">
    <property type="protein sequence ID" value="OCL03424.1"/>
    <property type="molecule type" value="Genomic_DNA"/>
</dbReference>
<evidence type="ECO:0000313" key="1">
    <source>
        <dbReference type="EMBL" id="OCL03424.1"/>
    </source>
</evidence>
<accession>A0A8E2JNN5</accession>
<protein>
    <submittedName>
        <fullName evidence="1">Uncharacterized protein</fullName>
    </submittedName>
</protein>
<proteinExistence type="predicted"/>